<feature type="transmembrane region" description="Helical" evidence="6">
    <location>
        <begin position="467"/>
        <end position="489"/>
    </location>
</feature>
<feature type="transmembrane region" description="Helical" evidence="6">
    <location>
        <begin position="68"/>
        <end position="92"/>
    </location>
</feature>
<dbReference type="InterPro" id="IPR011701">
    <property type="entry name" value="MFS"/>
</dbReference>
<evidence type="ECO:0000313" key="8">
    <source>
        <dbReference type="EMBL" id="KAK7055157.1"/>
    </source>
</evidence>
<keyword evidence="2 6" id="KW-0812">Transmembrane</keyword>
<evidence type="ECO:0000259" key="7">
    <source>
        <dbReference type="PROSITE" id="PS50850"/>
    </source>
</evidence>
<comment type="subcellular location">
    <subcellularLocation>
        <location evidence="1">Membrane</location>
        <topology evidence="1">Multi-pass membrane protein</topology>
    </subcellularLocation>
</comment>
<feature type="transmembrane region" description="Helical" evidence="6">
    <location>
        <begin position="434"/>
        <end position="455"/>
    </location>
</feature>
<feature type="region of interest" description="Disordered" evidence="5">
    <location>
        <begin position="1"/>
        <end position="58"/>
    </location>
</feature>
<dbReference type="Proteomes" id="UP001362999">
    <property type="component" value="Unassembled WGS sequence"/>
</dbReference>
<evidence type="ECO:0000256" key="2">
    <source>
        <dbReference type="ARBA" id="ARBA00022692"/>
    </source>
</evidence>
<proteinExistence type="predicted"/>
<feature type="domain" description="Major facilitator superfamily (MFS) profile" evidence="7">
    <location>
        <begin position="69"/>
        <end position="492"/>
    </location>
</feature>
<gene>
    <name evidence="8" type="ORF">R3P38DRAFT_2681493</name>
</gene>
<dbReference type="EMBL" id="JAWWNJ010000005">
    <property type="protein sequence ID" value="KAK7055157.1"/>
    <property type="molecule type" value="Genomic_DNA"/>
</dbReference>
<feature type="transmembrane region" description="Helical" evidence="6">
    <location>
        <begin position="104"/>
        <end position="123"/>
    </location>
</feature>
<dbReference type="Pfam" id="PF07690">
    <property type="entry name" value="MFS_1"/>
    <property type="match status" value="1"/>
</dbReference>
<dbReference type="GO" id="GO:0005886">
    <property type="term" value="C:plasma membrane"/>
    <property type="evidence" value="ECO:0007669"/>
    <property type="project" value="TreeGrafter"/>
</dbReference>
<comment type="caution">
    <text evidence="8">The sequence shown here is derived from an EMBL/GenBank/DDBJ whole genome shotgun (WGS) entry which is preliminary data.</text>
</comment>
<dbReference type="CDD" id="cd17323">
    <property type="entry name" value="MFS_Tpo1_MDR_like"/>
    <property type="match status" value="1"/>
</dbReference>
<feature type="transmembrane region" description="Helical" evidence="6">
    <location>
        <begin position="223"/>
        <end position="242"/>
    </location>
</feature>
<keyword evidence="4 6" id="KW-0472">Membrane</keyword>
<evidence type="ECO:0000256" key="6">
    <source>
        <dbReference type="SAM" id="Phobius"/>
    </source>
</evidence>
<dbReference type="PROSITE" id="PS50850">
    <property type="entry name" value="MFS"/>
    <property type="match status" value="1"/>
</dbReference>
<dbReference type="InterPro" id="IPR020846">
    <property type="entry name" value="MFS_dom"/>
</dbReference>
<keyword evidence="3 6" id="KW-1133">Transmembrane helix</keyword>
<dbReference type="GO" id="GO:0022857">
    <property type="term" value="F:transmembrane transporter activity"/>
    <property type="evidence" value="ECO:0007669"/>
    <property type="project" value="InterPro"/>
</dbReference>
<feature type="transmembrane region" description="Helical" evidence="6">
    <location>
        <begin position="191"/>
        <end position="211"/>
    </location>
</feature>
<evidence type="ECO:0000256" key="1">
    <source>
        <dbReference type="ARBA" id="ARBA00004141"/>
    </source>
</evidence>
<protein>
    <submittedName>
        <fullName evidence="8">MFS transporter</fullName>
    </submittedName>
</protein>
<feature type="compositionally biased region" description="Basic and acidic residues" evidence="5">
    <location>
        <begin position="29"/>
        <end position="40"/>
    </location>
</feature>
<organism evidence="8 9">
    <name type="scientific">Favolaschia claudopus</name>
    <dbReference type="NCBI Taxonomy" id="2862362"/>
    <lineage>
        <taxon>Eukaryota</taxon>
        <taxon>Fungi</taxon>
        <taxon>Dikarya</taxon>
        <taxon>Basidiomycota</taxon>
        <taxon>Agaricomycotina</taxon>
        <taxon>Agaricomycetes</taxon>
        <taxon>Agaricomycetidae</taxon>
        <taxon>Agaricales</taxon>
        <taxon>Marasmiineae</taxon>
        <taxon>Mycenaceae</taxon>
        <taxon>Favolaschia</taxon>
    </lineage>
</organism>
<dbReference type="InterPro" id="IPR036259">
    <property type="entry name" value="MFS_trans_sf"/>
</dbReference>
<dbReference type="PANTHER" id="PTHR23502">
    <property type="entry name" value="MAJOR FACILITATOR SUPERFAMILY"/>
    <property type="match status" value="1"/>
</dbReference>
<feature type="transmembrane region" description="Helical" evidence="6">
    <location>
        <begin position="375"/>
        <end position="395"/>
    </location>
</feature>
<feature type="compositionally biased region" description="Polar residues" evidence="5">
    <location>
        <begin position="1"/>
        <end position="18"/>
    </location>
</feature>
<evidence type="ECO:0000256" key="3">
    <source>
        <dbReference type="ARBA" id="ARBA00022989"/>
    </source>
</evidence>
<name>A0AAW0DQ69_9AGAR</name>
<feature type="transmembrane region" description="Helical" evidence="6">
    <location>
        <begin position="290"/>
        <end position="309"/>
    </location>
</feature>
<reference evidence="8 9" key="1">
    <citation type="journal article" date="2024" name="J Genomics">
        <title>Draft genome sequencing and assembly of Favolaschia claudopus CIRM-BRFM 2984 isolated from oak limbs.</title>
        <authorList>
            <person name="Navarro D."/>
            <person name="Drula E."/>
            <person name="Chaduli D."/>
            <person name="Cazenave R."/>
            <person name="Ahrendt S."/>
            <person name="Wang J."/>
            <person name="Lipzen A."/>
            <person name="Daum C."/>
            <person name="Barry K."/>
            <person name="Grigoriev I.V."/>
            <person name="Favel A."/>
            <person name="Rosso M.N."/>
            <person name="Martin F."/>
        </authorList>
    </citation>
    <scope>NUCLEOTIDE SEQUENCE [LARGE SCALE GENOMIC DNA]</scope>
    <source>
        <strain evidence="8 9">CIRM-BRFM 2984</strain>
    </source>
</reference>
<dbReference type="SUPFAM" id="SSF103473">
    <property type="entry name" value="MFS general substrate transporter"/>
    <property type="match status" value="1"/>
</dbReference>
<keyword evidence="9" id="KW-1185">Reference proteome</keyword>
<feature type="transmembrane region" description="Helical" evidence="6">
    <location>
        <begin position="401"/>
        <end position="427"/>
    </location>
</feature>
<accession>A0AAW0DQ69</accession>
<feature type="transmembrane region" description="Helical" evidence="6">
    <location>
        <begin position="160"/>
        <end position="179"/>
    </location>
</feature>
<evidence type="ECO:0000313" key="9">
    <source>
        <dbReference type="Proteomes" id="UP001362999"/>
    </source>
</evidence>
<evidence type="ECO:0000256" key="4">
    <source>
        <dbReference type="ARBA" id="ARBA00023136"/>
    </source>
</evidence>
<feature type="transmembrane region" description="Helical" evidence="6">
    <location>
        <begin position="329"/>
        <end position="348"/>
    </location>
</feature>
<dbReference type="PANTHER" id="PTHR23502:SF184">
    <property type="entry name" value="MAJOR FACILITATOR SUPERFAMILY (MFS) PROFILE DOMAIN-CONTAINING PROTEIN"/>
    <property type="match status" value="1"/>
</dbReference>
<dbReference type="AlphaFoldDB" id="A0AAW0DQ69"/>
<sequence>MTTNPTEQDARTINSEQTLDPADVEAQLDGDKENVDDKQKLPTPNAPTTLAADDPDNPRNWSTAKRTLVTIVLCVWVLTLTYSSTCYVASLPALMQRYNISQEVALLGVTFFVLGFAAGPLVFGPASELYGRQMVYRISGLAYSAFSFGAAFSPNGASLLIFRFLAGFFGSASMNNIPASIGDYTTLLNRGVYSIAYAIMAFGGPALGPLISGFIEHDAGWQWNLRVMAIFSTVLSILVAFVPETHGPTLLKWRIEREGNTPPPLTFKKVMAVFRVALARPVVYLFTEPVVMLVSLYLSVLYGILYGFFEAFTVVYLEIRHFQTTSYGLTYISLGLGFVVASGLLATVGQKQYVKSAKAAASKGMSTPPEARLTLTYFGAIASPISLFLFAWTAPFRHVHWIAPCIAEFLFSLSMMLVFTGFIPYLVDCYQMTAASALAAGLASRALVGSVFPLFTLQMYHGLTVQGATSLFAGIACLLAPIPFLFWHYGSAIRANSRNIGGN</sequence>
<evidence type="ECO:0000256" key="5">
    <source>
        <dbReference type="SAM" id="MobiDB-lite"/>
    </source>
</evidence>
<dbReference type="Gene3D" id="1.20.1250.20">
    <property type="entry name" value="MFS general substrate transporter like domains"/>
    <property type="match status" value="1"/>
</dbReference>